<evidence type="ECO:0000256" key="2">
    <source>
        <dbReference type="SAM" id="SignalP"/>
    </source>
</evidence>
<dbReference type="Gene3D" id="2.50.20.20">
    <property type="match status" value="1"/>
</dbReference>
<feature type="compositionally biased region" description="Polar residues" evidence="1">
    <location>
        <begin position="53"/>
        <end position="62"/>
    </location>
</feature>
<feature type="region of interest" description="Disordered" evidence="1">
    <location>
        <begin position="302"/>
        <end position="324"/>
    </location>
</feature>
<keyword evidence="2" id="KW-0732">Signal</keyword>
<comment type="caution">
    <text evidence="3">The sequence shown here is derived from an EMBL/GenBank/DDBJ whole genome shotgun (WGS) entry which is preliminary data.</text>
</comment>
<name>A0A841D8Q7_PLAVE</name>
<proteinExistence type="predicted"/>
<organism evidence="3 4">
    <name type="scientific">Planomonospora venezuelensis</name>
    <dbReference type="NCBI Taxonomy" id="1999"/>
    <lineage>
        <taxon>Bacteria</taxon>
        <taxon>Bacillati</taxon>
        <taxon>Actinomycetota</taxon>
        <taxon>Actinomycetes</taxon>
        <taxon>Streptosporangiales</taxon>
        <taxon>Streptosporangiaceae</taxon>
        <taxon>Planomonospora</taxon>
    </lineage>
</organism>
<sequence>MRPALPLPSSCGSVARAALAAAAAAVALCAAASPAAASPAAAAPRVPDPDRSSPVSAASSQARPAGSNAATALKRQFVTGRGVKMTEVMTMTYPDDPQGPPTKSVTTGAYRFGRSGVTAYDLTWTMKPDLLDMRTRIISLPKATYVAGKIFSLPEGKTWMRMSPGPSFNFTSQPINALEPSTLKHLIATAKTTRDGQRVGGARTTVRSGVITVAQLYAASPSFRKQLGERPRGIGAKLKLRWKLWLDGDQLTRRLTSSYTETTQNLTYSSQMTVTTKTEFSHWGGKVTVTAPPAASVIDSEDVESQDAMTALPGARLPVPGRSR</sequence>
<dbReference type="RefSeq" id="WP_184942184.1">
    <property type="nucleotide sequence ID" value="NZ_BAAAWZ010000001.1"/>
</dbReference>
<evidence type="ECO:0000313" key="3">
    <source>
        <dbReference type="EMBL" id="MBB5963796.1"/>
    </source>
</evidence>
<dbReference type="Proteomes" id="UP000562352">
    <property type="component" value="Unassembled WGS sequence"/>
</dbReference>
<dbReference type="AlphaFoldDB" id="A0A841D8Q7"/>
<accession>A0A841D8Q7</accession>
<protein>
    <submittedName>
        <fullName evidence="3">Uncharacterized protein</fullName>
    </submittedName>
</protein>
<evidence type="ECO:0000313" key="4">
    <source>
        <dbReference type="Proteomes" id="UP000562352"/>
    </source>
</evidence>
<feature type="region of interest" description="Disordered" evidence="1">
    <location>
        <begin position="40"/>
        <end position="73"/>
    </location>
</feature>
<feature type="signal peptide" evidence="2">
    <location>
        <begin position="1"/>
        <end position="37"/>
    </location>
</feature>
<feature type="chain" id="PRO_5039612743" evidence="2">
    <location>
        <begin position="38"/>
        <end position="324"/>
    </location>
</feature>
<dbReference type="EMBL" id="JACHJJ010000009">
    <property type="protein sequence ID" value="MBB5963796.1"/>
    <property type="molecule type" value="Genomic_DNA"/>
</dbReference>
<reference evidence="3 4" key="1">
    <citation type="submission" date="2020-08" db="EMBL/GenBank/DDBJ databases">
        <title>Genomic Encyclopedia of Type Strains, Phase III (KMG-III): the genomes of soil and plant-associated and newly described type strains.</title>
        <authorList>
            <person name="Whitman W."/>
        </authorList>
    </citation>
    <scope>NUCLEOTIDE SEQUENCE [LARGE SCALE GENOMIC DNA]</scope>
    <source>
        <strain evidence="3 4">CECT 3303</strain>
    </source>
</reference>
<gene>
    <name evidence="3" type="ORF">FHS22_003078</name>
</gene>
<keyword evidence="4" id="KW-1185">Reference proteome</keyword>
<evidence type="ECO:0000256" key="1">
    <source>
        <dbReference type="SAM" id="MobiDB-lite"/>
    </source>
</evidence>